<dbReference type="GO" id="GO:0071025">
    <property type="term" value="P:RNA surveillance"/>
    <property type="evidence" value="ECO:0007669"/>
    <property type="project" value="InterPro"/>
</dbReference>
<dbReference type="InterPro" id="IPR042226">
    <property type="entry name" value="eFR1_2_sf"/>
</dbReference>
<proteinExistence type="inferred from homology"/>
<sequence length="379" mass="42867">MKLISKSLEKDASGSVTLLPEELEDMWHVYNLISKDDMIRAVTIRRLQSESTTGSVTSQRIRLNLTITVESVDFDPNVGLLRINGRVSSENQYVKMGSYHTIDLELNRNFTIFKTEWDTIALERVEDACDITKQADVAAIVCQEGLANICFLTQHMTIVRQRIESPIPRKRKGSTANHDKGLERFYEQIYQGILRHINFDVAKAILIASPGFVKDQVYAYVFDQAVKTGNKLVLENKNKFVLIHCSSGHKHALTEVMQDPSVQAKLADTKAAREVQALDRFYEMMNQDPDRAFYGFDHVYKANERGAVGTLLVTDELFRSADIATRKKYVALVEQVRAQNGQVYVFSSMHPSGEQLNQLTGVAAILTYPIPDIDELEDD</sequence>
<evidence type="ECO:0000256" key="1">
    <source>
        <dbReference type="ARBA" id="ARBA00001968"/>
    </source>
</evidence>
<dbReference type="InterPro" id="IPR058547">
    <property type="entry name" value="Pelota_N"/>
</dbReference>
<accession>A0A1C7NEZ9</accession>
<dbReference type="SUPFAM" id="SSF55315">
    <property type="entry name" value="L30e-like"/>
    <property type="match status" value="1"/>
</dbReference>
<dbReference type="Proteomes" id="UP000093000">
    <property type="component" value="Unassembled WGS sequence"/>
</dbReference>
<dbReference type="InterPro" id="IPR004405">
    <property type="entry name" value="TF_pelota"/>
</dbReference>
<feature type="domain" description="eRF1/Pelota-like N-terminal" evidence="7">
    <location>
        <begin position="1"/>
        <end position="130"/>
    </location>
</feature>
<dbReference type="InterPro" id="IPR005142">
    <property type="entry name" value="eRF1_3"/>
</dbReference>
<comment type="cofactor">
    <cofactor evidence="1 6">
        <name>a divalent metal cation</name>
        <dbReference type="ChEBI" id="CHEBI:60240"/>
    </cofactor>
</comment>
<protein>
    <recommendedName>
        <fullName evidence="6">Protein DOM34 homolog</fullName>
    </recommendedName>
</protein>
<dbReference type="Gene3D" id="2.30.30.870">
    <property type="entry name" value="Pelota, domain A"/>
    <property type="match status" value="1"/>
</dbReference>
<dbReference type="InterPro" id="IPR038069">
    <property type="entry name" value="Pelota/DOM34_N"/>
</dbReference>
<keyword evidence="4 6" id="KW-0963">Cytoplasm</keyword>
<dbReference type="Pfam" id="PF03465">
    <property type="entry name" value="eRF1_3"/>
    <property type="match status" value="1"/>
</dbReference>
<evidence type="ECO:0000313" key="9">
    <source>
        <dbReference type="Proteomes" id="UP000093000"/>
    </source>
</evidence>
<comment type="similarity">
    <text evidence="3 6">Belongs to the eukaryotic release factor 1 family. Pelota subfamily.</text>
</comment>
<evidence type="ECO:0000256" key="6">
    <source>
        <dbReference type="RuleBase" id="RU362019"/>
    </source>
</evidence>
<dbReference type="Pfam" id="PF03464">
    <property type="entry name" value="eRF1_2"/>
    <property type="match status" value="1"/>
</dbReference>
<dbReference type="AlphaFoldDB" id="A0A1C7NEZ9"/>
<dbReference type="GO" id="GO:0005737">
    <property type="term" value="C:cytoplasm"/>
    <property type="evidence" value="ECO:0007669"/>
    <property type="project" value="UniProtKB-SubCell"/>
</dbReference>
<dbReference type="GO" id="GO:0070481">
    <property type="term" value="P:nuclear-transcribed mRNA catabolic process, non-stop decay"/>
    <property type="evidence" value="ECO:0007669"/>
    <property type="project" value="InterPro"/>
</dbReference>
<evidence type="ECO:0000256" key="5">
    <source>
        <dbReference type="ARBA" id="ARBA00022723"/>
    </source>
</evidence>
<dbReference type="GO" id="GO:0070966">
    <property type="term" value="P:nuclear-transcribed mRNA catabolic process, no-go decay"/>
    <property type="evidence" value="ECO:0007669"/>
    <property type="project" value="InterPro"/>
</dbReference>
<dbReference type="Pfam" id="PF26356">
    <property type="entry name" value="Pelota_N"/>
    <property type="match status" value="1"/>
</dbReference>
<organism evidence="8 9">
    <name type="scientific">Choanephora cucurbitarum</name>
    <dbReference type="NCBI Taxonomy" id="101091"/>
    <lineage>
        <taxon>Eukaryota</taxon>
        <taxon>Fungi</taxon>
        <taxon>Fungi incertae sedis</taxon>
        <taxon>Mucoromycota</taxon>
        <taxon>Mucoromycotina</taxon>
        <taxon>Mucoromycetes</taxon>
        <taxon>Mucorales</taxon>
        <taxon>Mucorineae</taxon>
        <taxon>Choanephoraceae</taxon>
        <taxon>Choanephoroideae</taxon>
        <taxon>Choanephora</taxon>
    </lineage>
</organism>
<dbReference type="SMART" id="SM01194">
    <property type="entry name" value="eRF1_1"/>
    <property type="match status" value="1"/>
</dbReference>
<dbReference type="PANTHER" id="PTHR10853:SF0">
    <property type="entry name" value="PROTEIN PELOTA HOMOLOG"/>
    <property type="match status" value="1"/>
</dbReference>
<dbReference type="FunFam" id="2.30.30.870:FF:000001">
    <property type="entry name" value="Protein pelota homolog"/>
    <property type="match status" value="1"/>
</dbReference>
<evidence type="ECO:0000256" key="2">
    <source>
        <dbReference type="ARBA" id="ARBA00004496"/>
    </source>
</evidence>
<evidence type="ECO:0000259" key="7">
    <source>
        <dbReference type="SMART" id="SM01194"/>
    </source>
</evidence>
<gene>
    <name evidence="8" type="primary">pelo</name>
    <name evidence="8" type="ORF">A0J61_04294</name>
</gene>
<dbReference type="InParanoid" id="A0A1C7NEZ9"/>
<dbReference type="InterPro" id="IPR029064">
    <property type="entry name" value="Ribosomal_eL30-like_sf"/>
</dbReference>
<dbReference type="Gene3D" id="3.30.1330.30">
    <property type="match status" value="1"/>
</dbReference>
<dbReference type="GO" id="GO:0046872">
    <property type="term" value="F:metal ion binding"/>
    <property type="evidence" value="ECO:0007669"/>
    <property type="project" value="UniProtKB-KW"/>
</dbReference>
<dbReference type="SUPFAM" id="SSF159065">
    <property type="entry name" value="Dom34/Pelota N-terminal domain-like"/>
    <property type="match status" value="1"/>
</dbReference>
<dbReference type="FunCoup" id="A0A1C7NEZ9">
    <property type="interactions" value="531"/>
</dbReference>
<evidence type="ECO:0000256" key="3">
    <source>
        <dbReference type="ARBA" id="ARBA00009504"/>
    </source>
</evidence>
<comment type="function">
    <text evidence="6">Component of the Dom34-Hbs1 complex, a complex that recognizes stalled ribosomes and triggers the No-Go Decay (NGD) pathway (PubMed:20890290). In the Dom34-Hbs1 complex, dom34 recognizes ribosomes stalled at the 3' end of an mRNA and engages stalled ribosomes by destabilizing mRNA in the mRNA channel. Following ribosome-binding, the Dom34-Hbs1 complex promotes the disassembly of stalled ribosomes, followed by degradation of damaged mRNAs as part of the NGD pathway.</text>
</comment>
<dbReference type="OrthoDB" id="10249111at2759"/>
<dbReference type="Gene3D" id="3.30.420.60">
    <property type="entry name" value="eRF1 domain 2"/>
    <property type="match status" value="1"/>
</dbReference>
<dbReference type="EMBL" id="LUGH01000207">
    <property type="protein sequence ID" value="OBZ87657.1"/>
    <property type="molecule type" value="Genomic_DNA"/>
</dbReference>
<dbReference type="FunFam" id="3.30.420.60:FF:000002">
    <property type="entry name" value="Protein pelota homolog"/>
    <property type="match status" value="1"/>
</dbReference>
<reference evidence="8 9" key="1">
    <citation type="submission" date="2016-03" db="EMBL/GenBank/DDBJ databases">
        <title>Choanephora cucurbitarum.</title>
        <authorList>
            <person name="Min B."/>
            <person name="Park H."/>
            <person name="Park J.-H."/>
            <person name="Shin H.-D."/>
            <person name="Choi I.-G."/>
        </authorList>
    </citation>
    <scope>NUCLEOTIDE SEQUENCE [LARGE SCALE GENOMIC DNA]</scope>
    <source>
        <strain evidence="8 9">KUS-F28377</strain>
    </source>
</reference>
<dbReference type="InterPro" id="IPR005141">
    <property type="entry name" value="eRF1_2"/>
</dbReference>
<comment type="caution">
    <text evidence="8">The sequence shown here is derived from an EMBL/GenBank/DDBJ whole genome shotgun (WGS) entry which is preliminary data.</text>
</comment>
<comment type="subcellular location">
    <subcellularLocation>
        <location evidence="2 6">Cytoplasm</location>
    </subcellularLocation>
</comment>
<dbReference type="GO" id="GO:0070651">
    <property type="term" value="P:nonfunctional rRNA decay"/>
    <property type="evidence" value="ECO:0007669"/>
    <property type="project" value="TreeGrafter"/>
</dbReference>
<dbReference type="FunFam" id="3.30.1330.30:FF:000008">
    <property type="entry name" value="Protein pelota homolog"/>
    <property type="match status" value="1"/>
</dbReference>
<evidence type="ECO:0000313" key="8">
    <source>
        <dbReference type="EMBL" id="OBZ87657.1"/>
    </source>
</evidence>
<dbReference type="GO" id="GO:0032790">
    <property type="term" value="P:ribosome disassembly"/>
    <property type="evidence" value="ECO:0007669"/>
    <property type="project" value="TreeGrafter"/>
</dbReference>
<dbReference type="InterPro" id="IPR005140">
    <property type="entry name" value="eRF1_Pelota-like_N"/>
</dbReference>
<dbReference type="SUPFAM" id="SSF53137">
    <property type="entry name" value="Translational machinery components"/>
    <property type="match status" value="1"/>
</dbReference>
<evidence type="ECO:0000256" key="4">
    <source>
        <dbReference type="ARBA" id="ARBA00022490"/>
    </source>
</evidence>
<name>A0A1C7NEZ9_9FUNG</name>
<dbReference type="STRING" id="101091.A0A1C7NEZ9"/>
<dbReference type="NCBIfam" id="TIGR00111">
    <property type="entry name" value="pelota"/>
    <property type="match status" value="1"/>
</dbReference>
<keyword evidence="9" id="KW-1185">Reference proteome</keyword>
<keyword evidence="5 6" id="KW-0479">Metal-binding</keyword>
<dbReference type="PANTHER" id="PTHR10853">
    <property type="entry name" value="PELOTA"/>
    <property type="match status" value="1"/>
</dbReference>